<organism evidence="9 10">
    <name type="scientific">Porites evermanni</name>
    <dbReference type="NCBI Taxonomy" id="104178"/>
    <lineage>
        <taxon>Eukaryota</taxon>
        <taxon>Metazoa</taxon>
        <taxon>Cnidaria</taxon>
        <taxon>Anthozoa</taxon>
        <taxon>Hexacorallia</taxon>
        <taxon>Scleractinia</taxon>
        <taxon>Fungiina</taxon>
        <taxon>Poritidae</taxon>
        <taxon>Porites</taxon>
    </lineage>
</organism>
<accession>A0ABN8PCN5</accession>
<dbReference type="InterPro" id="IPR051836">
    <property type="entry name" value="Kremen_rcpt"/>
</dbReference>
<dbReference type="PANTHER" id="PTHR24269:SF16">
    <property type="entry name" value="PROTEIN SLG1"/>
    <property type="match status" value="1"/>
</dbReference>
<keyword evidence="2" id="KW-0812">Transmembrane</keyword>
<evidence type="ECO:0000313" key="9">
    <source>
        <dbReference type="EMBL" id="CAH3141041.1"/>
    </source>
</evidence>
<evidence type="ECO:0000256" key="4">
    <source>
        <dbReference type="ARBA" id="ARBA00022989"/>
    </source>
</evidence>
<feature type="domain" description="WSC" evidence="8">
    <location>
        <begin position="31"/>
        <end position="139"/>
    </location>
</feature>
<dbReference type="Pfam" id="PF01822">
    <property type="entry name" value="WSC"/>
    <property type="match status" value="1"/>
</dbReference>
<keyword evidence="5" id="KW-0472">Membrane</keyword>
<keyword evidence="6" id="KW-0325">Glycoprotein</keyword>
<feature type="signal peptide" evidence="7">
    <location>
        <begin position="1"/>
        <end position="23"/>
    </location>
</feature>
<keyword evidence="3 7" id="KW-0732">Signal</keyword>
<dbReference type="Proteomes" id="UP001159427">
    <property type="component" value="Unassembled WGS sequence"/>
</dbReference>
<evidence type="ECO:0000256" key="6">
    <source>
        <dbReference type="ARBA" id="ARBA00023180"/>
    </source>
</evidence>
<dbReference type="PANTHER" id="PTHR24269">
    <property type="entry name" value="KREMEN PROTEIN"/>
    <property type="match status" value="1"/>
</dbReference>
<evidence type="ECO:0000256" key="1">
    <source>
        <dbReference type="ARBA" id="ARBA00004167"/>
    </source>
</evidence>
<proteinExistence type="predicted"/>
<keyword evidence="10" id="KW-1185">Reference proteome</keyword>
<feature type="chain" id="PRO_5045115489" description="WSC domain-containing protein" evidence="7">
    <location>
        <begin position="24"/>
        <end position="169"/>
    </location>
</feature>
<evidence type="ECO:0000256" key="5">
    <source>
        <dbReference type="ARBA" id="ARBA00023136"/>
    </source>
</evidence>
<reference evidence="9 10" key="1">
    <citation type="submission" date="2022-05" db="EMBL/GenBank/DDBJ databases">
        <authorList>
            <consortium name="Genoscope - CEA"/>
            <person name="William W."/>
        </authorList>
    </citation>
    <scope>NUCLEOTIDE SEQUENCE [LARGE SCALE GENOMIC DNA]</scope>
</reference>
<evidence type="ECO:0000313" key="10">
    <source>
        <dbReference type="Proteomes" id="UP001159427"/>
    </source>
</evidence>
<name>A0ABN8PCN5_9CNID</name>
<comment type="subcellular location">
    <subcellularLocation>
        <location evidence="1">Membrane</location>
        <topology evidence="1">Single-pass membrane protein</topology>
    </subcellularLocation>
</comment>
<dbReference type="PROSITE" id="PS51212">
    <property type="entry name" value="WSC"/>
    <property type="match status" value="1"/>
</dbReference>
<sequence>MFLPRLSGLVLAILAFMIGSTIANIEVVDTNPDFIGCYKDDKTLDDNFHLINARALGYQVERYATKQDCVDQCAAKGFLYAGLQNGDLCFCGNNFDKYGRADDSECDIKCRKPDEVIEHTNNPFDSCGGRWRNSVYAVTGVRSAERDAGLPSIISNVTNHKMNFEKLFG</sequence>
<protein>
    <recommendedName>
        <fullName evidence="8">WSC domain-containing protein</fullName>
    </recommendedName>
</protein>
<evidence type="ECO:0000256" key="7">
    <source>
        <dbReference type="SAM" id="SignalP"/>
    </source>
</evidence>
<comment type="caution">
    <text evidence="9">The sequence shown here is derived from an EMBL/GenBank/DDBJ whole genome shotgun (WGS) entry which is preliminary data.</text>
</comment>
<dbReference type="SMART" id="SM00321">
    <property type="entry name" value="WSC"/>
    <property type="match status" value="1"/>
</dbReference>
<evidence type="ECO:0000256" key="3">
    <source>
        <dbReference type="ARBA" id="ARBA00022729"/>
    </source>
</evidence>
<evidence type="ECO:0000259" key="8">
    <source>
        <dbReference type="PROSITE" id="PS51212"/>
    </source>
</evidence>
<dbReference type="InterPro" id="IPR002889">
    <property type="entry name" value="WSC_carb-bd"/>
</dbReference>
<evidence type="ECO:0000256" key="2">
    <source>
        <dbReference type="ARBA" id="ARBA00022692"/>
    </source>
</evidence>
<dbReference type="EMBL" id="CALNXI010000810">
    <property type="protein sequence ID" value="CAH3141041.1"/>
    <property type="molecule type" value="Genomic_DNA"/>
</dbReference>
<gene>
    <name evidence="9" type="ORF">PEVE_00042022</name>
</gene>
<keyword evidence="4" id="KW-1133">Transmembrane helix</keyword>